<name>A0A150MJF3_9BACL</name>
<comment type="caution">
    <text evidence="1">The sequence shown here is derived from an EMBL/GenBank/DDBJ whole genome shotgun (WGS) entry which is preliminary data.</text>
</comment>
<dbReference type="AlphaFoldDB" id="A0A150MJF3"/>
<reference evidence="1 2" key="1">
    <citation type="submission" date="2016-01" db="EMBL/GenBank/DDBJ databases">
        <title>Draft Genome Sequences of Seven Thermophilic Sporeformers Isolated from Foods.</title>
        <authorList>
            <person name="Berendsen E.M."/>
            <person name="Wells-Bennik M.H."/>
            <person name="Krawcyk A.O."/>
            <person name="De Jong A."/>
            <person name="Holsappel S."/>
            <person name="Eijlander R.T."/>
            <person name="Kuipers O.P."/>
        </authorList>
    </citation>
    <scope>NUCLEOTIDE SEQUENCE [LARGE SCALE GENOMIC DNA]</scope>
    <source>
        <strain evidence="1 2">B4110</strain>
    </source>
</reference>
<evidence type="ECO:0000313" key="2">
    <source>
        <dbReference type="Proteomes" id="UP000075324"/>
    </source>
</evidence>
<protein>
    <submittedName>
        <fullName evidence="1">Uncharacterized protein</fullName>
    </submittedName>
</protein>
<dbReference type="PATRIC" id="fig|153151.4.peg.1254"/>
<evidence type="ECO:0000313" key="1">
    <source>
        <dbReference type="EMBL" id="KYD24583.1"/>
    </source>
</evidence>
<accession>A0A150MJF3</accession>
<organism evidence="1 2">
    <name type="scientific">Parageobacillus toebii</name>
    <dbReference type="NCBI Taxonomy" id="153151"/>
    <lineage>
        <taxon>Bacteria</taxon>
        <taxon>Bacillati</taxon>
        <taxon>Bacillota</taxon>
        <taxon>Bacilli</taxon>
        <taxon>Bacillales</taxon>
        <taxon>Anoxybacillaceae</taxon>
        <taxon>Parageobacillus</taxon>
    </lineage>
</organism>
<proteinExistence type="predicted"/>
<sequence>MKKGEKEMMKLPNLADMTDVEAIHWYTSEVLRLSREGKLNSEYGRALLDWKKQLNARLEQSRKEWW</sequence>
<dbReference type="EMBL" id="LQYW01000149">
    <property type="protein sequence ID" value="KYD24583.1"/>
    <property type="molecule type" value="Genomic_DNA"/>
</dbReference>
<dbReference type="Proteomes" id="UP000075324">
    <property type="component" value="Unassembled WGS sequence"/>
</dbReference>
<gene>
    <name evidence="1" type="ORF">B4110_0591</name>
</gene>